<dbReference type="AlphaFoldDB" id="A0A9N9AXS0"/>
<gene>
    <name evidence="2" type="ORF">ALEPTO_LOCUS5619</name>
</gene>
<evidence type="ECO:0000313" key="2">
    <source>
        <dbReference type="EMBL" id="CAG8545474.1"/>
    </source>
</evidence>
<dbReference type="PROSITE" id="PS50011">
    <property type="entry name" value="PROTEIN_KINASE_DOM"/>
    <property type="match status" value="1"/>
</dbReference>
<dbReference type="SUPFAM" id="SSF56112">
    <property type="entry name" value="Protein kinase-like (PK-like)"/>
    <property type="match status" value="1"/>
</dbReference>
<reference evidence="2" key="1">
    <citation type="submission" date="2021-06" db="EMBL/GenBank/DDBJ databases">
        <authorList>
            <person name="Kallberg Y."/>
            <person name="Tangrot J."/>
            <person name="Rosling A."/>
        </authorList>
    </citation>
    <scope>NUCLEOTIDE SEQUENCE</scope>
    <source>
        <strain evidence="2">FL130A</strain>
    </source>
</reference>
<dbReference type="Proteomes" id="UP000789508">
    <property type="component" value="Unassembled WGS sequence"/>
</dbReference>
<dbReference type="InterPro" id="IPR000719">
    <property type="entry name" value="Prot_kinase_dom"/>
</dbReference>
<evidence type="ECO:0000313" key="3">
    <source>
        <dbReference type="Proteomes" id="UP000789508"/>
    </source>
</evidence>
<protein>
    <submittedName>
        <fullName evidence="2">13218_t:CDS:1</fullName>
    </submittedName>
</protein>
<organism evidence="2 3">
    <name type="scientific">Ambispora leptoticha</name>
    <dbReference type="NCBI Taxonomy" id="144679"/>
    <lineage>
        <taxon>Eukaryota</taxon>
        <taxon>Fungi</taxon>
        <taxon>Fungi incertae sedis</taxon>
        <taxon>Mucoromycota</taxon>
        <taxon>Glomeromycotina</taxon>
        <taxon>Glomeromycetes</taxon>
        <taxon>Archaeosporales</taxon>
        <taxon>Ambisporaceae</taxon>
        <taxon>Ambispora</taxon>
    </lineage>
</organism>
<dbReference type="EMBL" id="CAJVPS010001631">
    <property type="protein sequence ID" value="CAG8545474.1"/>
    <property type="molecule type" value="Genomic_DNA"/>
</dbReference>
<dbReference type="OrthoDB" id="3269467at2759"/>
<feature type="domain" description="Protein kinase" evidence="1">
    <location>
        <begin position="1"/>
        <end position="93"/>
    </location>
</feature>
<dbReference type="Pfam" id="PF00069">
    <property type="entry name" value="Pkinase"/>
    <property type="match status" value="1"/>
</dbReference>
<name>A0A9N9AXS0_9GLOM</name>
<dbReference type="InterPro" id="IPR011009">
    <property type="entry name" value="Kinase-like_dom_sf"/>
</dbReference>
<dbReference type="GO" id="GO:0005524">
    <property type="term" value="F:ATP binding"/>
    <property type="evidence" value="ECO:0007669"/>
    <property type="project" value="InterPro"/>
</dbReference>
<sequence length="93" mass="10212">MHRDLHSGNILLKEQYEAYITDLGLSISFDEKQDGQIHGVLPYLAPEVLKDNTAKESFSEDTSRSSKAFANDACDLVQLKLAGTNPQSDRASG</sequence>
<dbReference type="Gene3D" id="1.10.510.10">
    <property type="entry name" value="Transferase(Phosphotransferase) domain 1"/>
    <property type="match status" value="1"/>
</dbReference>
<dbReference type="GO" id="GO:0004672">
    <property type="term" value="F:protein kinase activity"/>
    <property type="evidence" value="ECO:0007669"/>
    <property type="project" value="InterPro"/>
</dbReference>
<keyword evidence="3" id="KW-1185">Reference proteome</keyword>
<comment type="caution">
    <text evidence="2">The sequence shown here is derived from an EMBL/GenBank/DDBJ whole genome shotgun (WGS) entry which is preliminary data.</text>
</comment>
<evidence type="ECO:0000259" key="1">
    <source>
        <dbReference type="PROSITE" id="PS50011"/>
    </source>
</evidence>
<proteinExistence type="predicted"/>
<accession>A0A9N9AXS0</accession>